<feature type="transmembrane region" description="Helical" evidence="1">
    <location>
        <begin position="12"/>
        <end position="38"/>
    </location>
</feature>
<organism evidence="2 3">
    <name type="scientific">Neorhizobium galegae bv. orientalis str. HAMBI 540</name>
    <dbReference type="NCBI Taxonomy" id="1028800"/>
    <lineage>
        <taxon>Bacteria</taxon>
        <taxon>Pseudomonadati</taxon>
        <taxon>Pseudomonadota</taxon>
        <taxon>Alphaproteobacteria</taxon>
        <taxon>Hyphomicrobiales</taxon>
        <taxon>Rhizobiaceae</taxon>
        <taxon>Rhizobium/Agrobacterium group</taxon>
        <taxon>Neorhizobium</taxon>
    </lineage>
</organism>
<dbReference type="HOGENOM" id="CLU_1990305_0_0_5"/>
<sequence length="127" mass="13908">MKSIIPREVETLWTLFTAPTVWALHFIACYATVAVFCAKRLPSSFTFDGVRIALVIVTLLALAMIVLAGYLAWRQWGFGAADPPHDEPTCDARTLFQGFATLLLSGLSFVAVVFASIPLIFIAECQP</sequence>
<name>A0A068SS53_NEOGA</name>
<keyword evidence="1" id="KW-0472">Membrane</keyword>
<gene>
    <name evidence="2" type="ORF">RG540_CH24340</name>
</gene>
<dbReference type="EMBL" id="HG938353">
    <property type="protein sequence ID" value="CDN48601.1"/>
    <property type="molecule type" value="Genomic_DNA"/>
</dbReference>
<keyword evidence="1 2" id="KW-0812">Transmembrane</keyword>
<proteinExistence type="predicted"/>
<dbReference type="OrthoDB" id="7264282at2"/>
<dbReference type="Proteomes" id="UP000028181">
    <property type="component" value="Chromosome I"/>
</dbReference>
<evidence type="ECO:0000313" key="3">
    <source>
        <dbReference type="Proteomes" id="UP000028181"/>
    </source>
</evidence>
<dbReference type="PATRIC" id="fig|1028800.3.peg.2462"/>
<dbReference type="KEGG" id="ngg:RG540_CH24340"/>
<reference evidence="3" key="1">
    <citation type="journal article" date="2014" name="BMC Genomics">
        <title>Genome sequencing of two Neorhizobium galegae strains reveals a noeT gene responsible for the unusual acetylation of the nodulation factors.</title>
        <authorList>
            <person name="Osterman J."/>
            <person name="Marsh J."/>
            <person name="Laine P.K."/>
            <person name="Zeng Z."/>
            <person name="Alatalo E."/>
            <person name="Sullivan J.T."/>
            <person name="Young J.P."/>
            <person name="Thomas-Oates J."/>
            <person name="Paulin L."/>
            <person name="Lindstrom K."/>
        </authorList>
    </citation>
    <scope>NUCLEOTIDE SEQUENCE [LARGE SCALE GENOMIC DNA]</scope>
    <source>
        <strain evidence="3">HAMBI 540</strain>
    </source>
</reference>
<feature type="transmembrane region" description="Helical" evidence="1">
    <location>
        <begin position="50"/>
        <end position="73"/>
    </location>
</feature>
<accession>A0A068SS53</accession>
<keyword evidence="3" id="KW-1185">Reference proteome</keyword>
<protein>
    <submittedName>
        <fullName evidence="2">Transmembrane prediction</fullName>
    </submittedName>
</protein>
<dbReference type="eggNOG" id="ENOG50330P3">
    <property type="taxonomic scope" value="Bacteria"/>
</dbReference>
<evidence type="ECO:0000256" key="1">
    <source>
        <dbReference type="SAM" id="Phobius"/>
    </source>
</evidence>
<evidence type="ECO:0000313" key="2">
    <source>
        <dbReference type="EMBL" id="CDN48601.1"/>
    </source>
</evidence>
<dbReference type="GeneID" id="24257225"/>
<dbReference type="AlphaFoldDB" id="A0A068SS53"/>
<keyword evidence="1" id="KW-1133">Transmembrane helix</keyword>
<feature type="transmembrane region" description="Helical" evidence="1">
    <location>
        <begin position="102"/>
        <end position="123"/>
    </location>
</feature>
<dbReference type="RefSeq" id="WP_038588159.1">
    <property type="nucleotide sequence ID" value="NZ_HG938353.1"/>
</dbReference>